<dbReference type="InterPro" id="IPR039298">
    <property type="entry name" value="ACOT13"/>
</dbReference>
<protein>
    <recommendedName>
        <fullName evidence="4">Thioesterase domain-containing protein</fullName>
    </recommendedName>
</protein>
<evidence type="ECO:0008006" key="4">
    <source>
        <dbReference type="Google" id="ProtNLM"/>
    </source>
</evidence>
<dbReference type="SUPFAM" id="SSF54637">
    <property type="entry name" value="Thioesterase/thiol ester dehydrase-isomerase"/>
    <property type="match status" value="1"/>
</dbReference>
<organism evidence="2 3">
    <name type="scientific">Brassicogethes aeneus</name>
    <name type="common">Rape pollen beetle</name>
    <name type="synonym">Meligethes aeneus</name>
    <dbReference type="NCBI Taxonomy" id="1431903"/>
    <lineage>
        <taxon>Eukaryota</taxon>
        <taxon>Metazoa</taxon>
        <taxon>Ecdysozoa</taxon>
        <taxon>Arthropoda</taxon>
        <taxon>Hexapoda</taxon>
        <taxon>Insecta</taxon>
        <taxon>Pterygota</taxon>
        <taxon>Neoptera</taxon>
        <taxon>Endopterygota</taxon>
        <taxon>Coleoptera</taxon>
        <taxon>Polyphaga</taxon>
        <taxon>Cucujiformia</taxon>
        <taxon>Nitidulidae</taxon>
        <taxon>Meligethinae</taxon>
        <taxon>Brassicogethes</taxon>
    </lineage>
</organism>
<dbReference type="AlphaFoldDB" id="A0A9P0B2P3"/>
<dbReference type="OrthoDB" id="46529at2759"/>
<evidence type="ECO:0000256" key="1">
    <source>
        <dbReference type="ARBA" id="ARBA00022801"/>
    </source>
</evidence>
<dbReference type="Proteomes" id="UP001154078">
    <property type="component" value="Chromosome 3"/>
</dbReference>
<dbReference type="InterPro" id="IPR029069">
    <property type="entry name" value="HotDog_dom_sf"/>
</dbReference>
<keyword evidence="1" id="KW-0378">Hydrolase</keyword>
<accession>A0A9P0B2P3</accession>
<dbReference type="Gene3D" id="3.10.129.10">
    <property type="entry name" value="Hotdog Thioesterase"/>
    <property type="match status" value="1"/>
</dbReference>
<sequence length="82" mass="8929">MTGISELTKYLQCTKTFDKLKLLKLGGGCALAELKVEEEHTNSLGGLHGGFSATLVDMVSTYALSTHRNGDYPTVSVDMFMR</sequence>
<dbReference type="PANTHER" id="PTHR21660:SF1">
    <property type="entry name" value="ACYL-COENZYME A THIOESTERASE 13"/>
    <property type="match status" value="1"/>
</dbReference>
<evidence type="ECO:0000313" key="3">
    <source>
        <dbReference type="Proteomes" id="UP001154078"/>
    </source>
</evidence>
<evidence type="ECO:0000313" key="2">
    <source>
        <dbReference type="EMBL" id="CAH0554023.1"/>
    </source>
</evidence>
<dbReference type="CDD" id="cd03443">
    <property type="entry name" value="PaaI_thioesterase"/>
    <property type="match status" value="1"/>
</dbReference>
<name>A0A9P0B2P3_BRAAE</name>
<proteinExistence type="predicted"/>
<dbReference type="EMBL" id="OV121134">
    <property type="protein sequence ID" value="CAH0554023.1"/>
    <property type="molecule type" value="Genomic_DNA"/>
</dbReference>
<keyword evidence="3" id="KW-1185">Reference proteome</keyword>
<dbReference type="GO" id="GO:0047617">
    <property type="term" value="F:fatty acyl-CoA hydrolase activity"/>
    <property type="evidence" value="ECO:0007669"/>
    <property type="project" value="InterPro"/>
</dbReference>
<reference evidence="2" key="1">
    <citation type="submission" date="2021-12" db="EMBL/GenBank/DDBJ databases">
        <authorList>
            <person name="King R."/>
        </authorList>
    </citation>
    <scope>NUCLEOTIDE SEQUENCE</scope>
</reference>
<gene>
    <name evidence="2" type="ORF">MELIAE_LOCUS5886</name>
</gene>
<dbReference type="PANTHER" id="PTHR21660">
    <property type="entry name" value="THIOESTERASE SUPERFAMILY MEMBER-RELATED"/>
    <property type="match status" value="1"/>
</dbReference>